<dbReference type="Proteomes" id="UP001321450">
    <property type="component" value="Chromosome"/>
</dbReference>
<dbReference type="EC" id="2.1.1.222" evidence="2"/>
<dbReference type="EC" id="2.1.1.64" evidence="2"/>
<organism evidence="2 3">
    <name type="scientific">Methylomarinovum tepidoasis</name>
    <dbReference type="NCBI Taxonomy" id="2840183"/>
    <lineage>
        <taxon>Bacteria</taxon>
        <taxon>Pseudomonadati</taxon>
        <taxon>Pseudomonadota</taxon>
        <taxon>Gammaproteobacteria</taxon>
        <taxon>Methylococcales</taxon>
        <taxon>Methylothermaceae</taxon>
        <taxon>Methylomarinovum</taxon>
    </lineage>
</organism>
<evidence type="ECO:0000259" key="1">
    <source>
        <dbReference type="Pfam" id="PF13847"/>
    </source>
</evidence>
<name>A0AAU9CQB0_9GAMM</name>
<dbReference type="InterPro" id="IPR050508">
    <property type="entry name" value="Methyltransf_Superfamily"/>
</dbReference>
<dbReference type="PANTHER" id="PTHR42912:SF84">
    <property type="entry name" value="METHYLTRANSFERASE DOMAIN-CONTAINING PROTEIN"/>
    <property type="match status" value="1"/>
</dbReference>
<dbReference type="GO" id="GO:0032259">
    <property type="term" value="P:methylation"/>
    <property type="evidence" value="ECO:0007669"/>
    <property type="project" value="UniProtKB-KW"/>
</dbReference>
<dbReference type="EMBL" id="AP024718">
    <property type="protein sequence ID" value="BCX89842.1"/>
    <property type="molecule type" value="Genomic_DNA"/>
</dbReference>
<dbReference type="InterPro" id="IPR025714">
    <property type="entry name" value="Methyltranfer_dom"/>
</dbReference>
<evidence type="ECO:0000313" key="2">
    <source>
        <dbReference type="EMBL" id="BCX89842.1"/>
    </source>
</evidence>
<dbReference type="CDD" id="cd02440">
    <property type="entry name" value="AdoMet_MTases"/>
    <property type="match status" value="1"/>
</dbReference>
<dbReference type="Pfam" id="PF13847">
    <property type="entry name" value="Methyltransf_31"/>
    <property type="match status" value="1"/>
</dbReference>
<dbReference type="InterPro" id="IPR029063">
    <property type="entry name" value="SAM-dependent_MTases_sf"/>
</dbReference>
<dbReference type="SUPFAM" id="SSF53335">
    <property type="entry name" value="S-adenosyl-L-methionine-dependent methyltransferases"/>
    <property type="match status" value="1"/>
</dbReference>
<gene>
    <name evidence="2" type="ORF">MIN45_P2215</name>
</gene>
<keyword evidence="2" id="KW-0489">Methyltransferase</keyword>
<keyword evidence="2" id="KW-0808">Transferase</keyword>
<dbReference type="RefSeq" id="WP_286292401.1">
    <property type="nucleotide sequence ID" value="NZ_AP024718.1"/>
</dbReference>
<sequence>MNANTEQAEARMPRRSLVSHLRGLIYDHTFAKLTIDWYRAVLERLPAGAVVLDVGIGTGGAVAANATLIRRKALKILGIDIDPDYVTRCRQALERAGLSGQVKVQLESVYDHQGGPYDAVYFSGSFMLLPDPVTALAHVLSLLKPEGRVYFTQTFHERRSPLAEKIKPMLHKVTTIHFGQVTYWDDFRRVAEAADAEVVDNVVLGRMRNATFRLIEVKPRTAA</sequence>
<evidence type="ECO:0000313" key="3">
    <source>
        <dbReference type="Proteomes" id="UP001321450"/>
    </source>
</evidence>
<accession>A0AAU9CQB0</accession>
<dbReference type="GO" id="GO:0061542">
    <property type="term" value="F:3-demethylubiquinol 3-O-methyltransferase activity"/>
    <property type="evidence" value="ECO:0007669"/>
    <property type="project" value="UniProtKB-EC"/>
</dbReference>
<dbReference type="GO" id="GO:0102208">
    <property type="term" value="F:2-polyprenyl-6-hydroxyphenol methylase activity"/>
    <property type="evidence" value="ECO:0007669"/>
    <property type="project" value="UniProtKB-EC"/>
</dbReference>
<feature type="domain" description="Methyltransferase" evidence="1">
    <location>
        <begin position="48"/>
        <end position="191"/>
    </location>
</feature>
<dbReference type="KEGG" id="meiy:MIN45_P2215"/>
<reference evidence="3" key="1">
    <citation type="journal article" date="2024" name="Int. J. Syst. Evol. Microbiol.">
        <title>Methylomarinovum tepidoasis sp. nov., a moderately thermophilic methanotroph of the family Methylothermaceae isolated from a deep-sea hydrothermal field.</title>
        <authorList>
            <person name="Hirayama H."/>
            <person name="Takaki Y."/>
            <person name="Abe M."/>
            <person name="Miyazaki M."/>
            <person name="Uematsu K."/>
            <person name="Matsui Y."/>
            <person name="Takai K."/>
        </authorList>
    </citation>
    <scope>NUCLEOTIDE SEQUENCE [LARGE SCALE GENOMIC DNA]</scope>
    <source>
        <strain evidence="3">IN45</strain>
    </source>
</reference>
<proteinExistence type="predicted"/>
<dbReference type="Gene3D" id="3.40.50.150">
    <property type="entry name" value="Vaccinia Virus protein VP39"/>
    <property type="match status" value="1"/>
</dbReference>
<dbReference type="PANTHER" id="PTHR42912">
    <property type="entry name" value="METHYLTRANSFERASE"/>
    <property type="match status" value="1"/>
</dbReference>
<keyword evidence="3" id="KW-1185">Reference proteome</keyword>
<protein>
    <submittedName>
        <fullName evidence="2">2-polyprenyl-6-hydroxyphenyl methylase/3-demethylubiquinone-9 3-methyltransferase</fullName>
        <ecNumber evidence="2">2.1.1.222</ecNumber>
        <ecNumber evidence="2">2.1.1.64</ecNumber>
    </submittedName>
</protein>
<dbReference type="AlphaFoldDB" id="A0AAU9CQB0"/>